<feature type="transmembrane region" description="Helical" evidence="1">
    <location>
        <begin position="105"/>
        <end position="126"/>
    </location>
</feature>
<sequence length="132" mass="12377">MRTWLWALAVATGGILAALAGALLSGALLAGLYRTGADSGAADTATVAGVVGTGLIAAAAAWAGIALLSARTRLGRWAAAIGAVGPLAGTALVLVPFALGPGSAGITAANAAAALAGTALAVVPALRSPGPR</sequence>
<evidence type="ECO:0000313" key="2">
    <source>
        <dbReference type="EMBL" id="PSK95410.1"/>
    </source>
</evidence>
<dbReference type="AlphaFoldDB" id="A0A2P8DDV7"/>
<protein>
    <submittedName>
        <fullName evidence="2">Uncharacterized protein</fullName>
    </submittedName>
</protein>
<name>A0A2P8DDV7_9ACTN</name>
<dbReference type="EMBL" id="PYGA01000015">
    <property type="protein sequence ID" value="PSK95410.1"/>
    <property type="molecule type" value="Genomic_DNA"/>
</dbReference>
<evidence type="ECO:0000313" key="3">
    <source>
        <dbReference type="Proteomes" id="UP000240542"/>
    </source>
</evidence>
<organism evidence="2 3">
    <name type="scientific">Murinocardiopsis flavida</name>
    <dbReference type="NCBI Taxonomy" id="645275"/>
    <lineage>
        <taxon>Bacteria</taxon>
        <taxon>Bacillati</taxon>
        <taxon>Actinomycetota</taxon>
        <taxon>Actinomycetes</taxon>
        <taxon>Streptosporangiales</taxon>
        <taxon>Nocardiopsidaceae</taxon>
        <taxon>Murinocardiopsis</taxon>
    </lineage>
</organism>
<dbReference type="Proteomes" id="UP000240542">
    <property type="component" value="Unassembled WGS sequence"/>
</dbReference>
<keyword evidence="1" id="KW-0472">Membrane</keyword>
<feature type="transmembrane region" description="Helical" evidence="1">
    <location>
        <begin position="77"/>
        <end position="99"/>
    </location>
</feature>
<keyword evidence="1" id="KW-0812">Transmembrane</keyword>
<feature type="transmembrane region" description="Helical" evidence="1">
    <location>
        <begin position="45"/>
        <end position="70"/>
    </location>
</feature>
<gene>
    <name evidence="2" type="ORF">CLV63_11570</name>
</gene>
<keyword evidence="3" id="KW-1185">Reference proteome</keyword>
<reference evidence="2 3" key="1">
    <citation type="submission" date="2018-03" db="EMBL/GenBank/DDBJ databases">
        <title>Genomic Encyclopedia of Archaeal and Bacterial Type Strains, Phase II (KMG-II): from individual species to whole genera.</title>
        <authorList>
            <person name="Goeker M."/>
        </authorList>
    </citation>
    <scope>NUCLEOTIDE SEQUENCE [LARGE SCALE GENOMIC DNA]</scope>
    <source>
        <strain evidence="2 3">DSM 45312</strain>
    </source>
</reference>
<dbReference type="RefSeq" id="WP_106584748.1">
    <property type="nucleotide sequence ID" value="NZ_PYGA01000015.1"/>
</dbReference>
<comment type="caution">
    <text evidence="2">The sequence shown here is derived from an EMBL/GenBank/DDBJ whole genome shotgun (WGS) entry which is preliminary data.</text>
</comment>
<evidence type="ECO:0000256" key="1">
    <source>
        <dbReference type="SAM" id="Phobius"/>
    </source>
</evidence>
<proteinExistence type="predicted"/>
<keyword evidence="1" id="KW-1133">Transmembrane helix</keyword>
<accession>A0A2P8DDV7</accession>